<evidence type="ECO:0000259" key="1">
    <source>
        <dbReference type="SMART" id="SM00849"/>
    </source>
</evidence>
<dbReference type="InterPro" id="IPR036866">
    <property type="entry name" value="RibonucZ/Hydroxyglut_hydro"/>
</dbReference>
<dbReference type="PANTHER" id="PTHR46018:SF2">
    <property type="entry name" value="ZINC PHOSPHODIESTERASE ELAC PROTEIN 1"/>
    <property type="match status" value="1"/>
</dbReference>
<dbReference type="CDD" id="cd16272">
    <property type="entry name" value="RNaseZ_MBL-fold"/>
    <property type="match status" value="1"/>
</dbReference>
<dbReference type="SUPFAM" id="SSF56281">
    <property type="entry name" value="Metallo-hydrolase/oxidoreductase"/>
    <property type="match status" value="1"/>
</dbReference>
<dbReference type="GO" id="GO:0042781">
    <property type="term" value="F:3'-tRNA processing endoribonuclease activity"/>
    <property type="evidence" value="ECO:0007669"/>
    <property type="project" value="TreeGrafter"/>
</dbReference>
<dbReference type="EMBL" id="JACNIG010000173">
    <property type="protein sequence ID" value="MBC8431772.1"/>
    <property type="molecule type" value="Genomic_DNA"/>
</dbReference>
<dbReference type="Proteomes" id="UP000605201">
    <property type="component" value="Unassembled WGS sequence"/>
</dbReference>
<dbReference type="AlphaFoldDB" id="A0A8J6P274"/>
<name>A0A8J6P274_9BACT</name>
<dbReference type="SMART" id="SM00849">
    <property type="entry name" value="Lactamase_B"/>
    <property type="match status" value="1"/>
</dbReference>
<evidence type="ECO:0000313" key="2">
    <source>
        <dbReference type="EMBL" id="MBC8431772.1"/>
    </source>
</evidence>
<dbReference type="Pfam" id="PF12706">
    <property type="entry name" value="Lactamase_B_2"/>
    <property type="match status" value="1"/>
</dbReference>
<comment type="caution">
    <text evidence="2">The sequence shown here is derived from an EMBL/GenBank/DDBJ whole genome shotgun (WGS) entry which is preliminary data.</text>
</comment>
<dbReference type="Gene3D" id="3.60.15.10">
    <property type="entry name" value="Ribonuclease Z/Hydroxyacylglutathione hydrolase-like"/>
    <property type="match status" value="1"/>
</dbReference>
<sequence>MDIIFLGTNGWYDSATGNTICILIKSHDYYIILDAGNGIHKLDQHYQKARPVFILLSHFHLDHIAGLHILAKFAFTEGLVIAGPKGTREILNHIINKPFTMPLDDLPYKVEVLELSGQKNILPFETSAMELVHTSLTLGYRIHLENKTIAYIPDTGFCQNALRLARDVDLVITECAYLPGEYSDQWPHLNPQEAARIAKEAGAQQLALVHFDAGRYTTLENRKDAELHAREIFPNTIATRDDMQLHL</sequence>
<evidence type="ECO:0000313" key="3">
    <source>
        <dbReference type="Proteomes" id="UP000605201"/>
    </source>
</evidence>
<organism evidence="2 3">
    <name type="scientific">Candidatus Desulfatibia vada</name>
    <dbReference type="NCBI Taxonomy" id="2841696"/>
    <lineage>
        <taxon>Bacteria</taxon>
        <taxon>Pseudomonadati</taxon>
        <taxon>Thermodesulfobacteriota</taxon>
        <taxon>Desulfobacteria</taxon>
        <taxon>Desulfobacterales</taxon>
        <taxon>Desulfobacterales incertae sedis</taxon>
        <taxon>Candidatus Desulfatibia</taxon>
    </lineage>
</organism>
<protein>
    <submittedName>
        <fullName evidence="2">MBL fold metallo-hydrolase</fullName>
    </submittedName>
</protein>
<gene>
    <name evidence="2" type="ORF">H8D96_07605</name>
</gene>
<feature type="domain" description="Metallo-beta-lactamase" evidence="1">
    <location>
        <begin position="18"/>
        <end position="210"/>
    </location>
</feature>
<reference evidence="2 3" key="1">
    <citation type="submission" date="2020-08" db="EMBL/GenBank/DDBJ databases">
        <title>Bridging the membrane lipid divide: bacteria of the FCB group superphylum have the potential to synthesize archaeal ether lipids.</title>
        <authorList>
            <person name="Villanueva L."/>
            <person name="Von Meijenfeldt F.A.B."/>
            <person name="Westbye A.B."/>
            <person name="Yadav S."/>
            <person name="Hopmans E.C."/>
            <person name="Dutilh B.E."/>
            <person name="Sinninghe Damste J.S."/>
        </authorList>
    </citation>
    <scope>NUCLEOTIDE SEQUENCE [LARGE SCALE GENOMIC DNA]</scope>
    <source>
        <strain evidence="2">NIOZ-UU17</strain>
    </source>
</reference>
<accession>A0A8J6P274</accession>
<dbReference type="InterPro" id="IPR001279">
    <property type="entry name" value="Metallo-B-lactamas"/>
</dbReference>
<proteinExistence type="predicted"/>
<dbReference type="PANTHER" id="PTHR46018">
    <property type="entry name" value="ZINC PHOSPHODIESTERASE ELAC PROTEIN 1"/>
    <property type="match status" value="1"/>
</dbReference>